<gene>
    <name evidence="7" type="ORF">QO034_11270</name>
</gene>
<feature type="transmembrane region" description="Helical" evidence="6">
    <location>
        <begin position="213"/>
        <end position="234"/>
    </location>
</feature>
<dbReference type="PANTHER" id="PTHR10010:SF46">
    <property type="entry name" value="SODIUM-DEPENDENT PHOSPHATE TRANSPORT PROTEIN 2B"/>
    <property type="match status" value="1"/>
</dbReference>
<evidence type="ECO:0000256" key="1">
    <source>
        <dbReference type="ARBA" id="ARBA00004651"/>
    </source>
</evidence>
<feature type="transmembrane region" description="Helical" evidence="6">
    <location>
        <begin position="283"/>
        <end position="303"/>
    </location>
</feature>
<keyword evidence="4 6" id="KW-1133">Transmembrane helix</keyword>
<organism evidence="7 8">
    <name type="scientific">Sedimentitalea xiamensis</name>
    <dbReference type="NCBI Taxonomy" id="3050037"/>
    <lineage>
        <taxon>Bacteria</taxon>
        <taxon>Pseudomonadati</taxon>
        <taxon>Pseudomonadota</taxon>
        <taxon>Alphaproteobacteria</taxon>
        <taxon>Rhodobacterales</taxon>
        <taxon>Paracoccaceae</taxon>
        <taxon>Sedimentitalea</taxon>
    </lineage>
</organism>
<evidence type="ECO:0000256" key="5">
    <source>
        <dbReference type="ARBA" id="ARBA00023136"/>
    </source>
</evidence>
<protein>
    <submittedName>
        <fullName evidence="7">Na/Pi cotransporter family protein</fullName>
    </submittedName>
</protein>
<comment type="subcellular location">
    <subcellularLocation>
        <location evidence="1">Cell membrane</location>
        <topology evidence="1">Multi-pass membrane protein</topology>
    </subcellularLocation>
</comment>
<dbReference type="Pfam" id="PF02690">
    <property type="entry name" value="Na_Pi_cotrans"/>
    <property type="match status" value="1"/>
</dbReference>
<dbReference type="EMBL" id="JASNJE010000012">
    <property type="protein sequence ID" value="MDK3073693.1"/>
    <property type="molecule type" value="Genomic_DNA"/>
</dbReference>
<feature type="transmembrane region" description="Helical" evidence="6">
    <location>
        <begin position="79"/>
        <end position="102"/>
    </location>
</feature>
<keyword evidence="3 6" id="KW-0812">Transmembrane</keyword>
<dbReference type="InterPro" id="IPR038078">
    <property type="entry name" value="PhoU-like_sf"/>
</dbReference>
<comment type="caution">
    <text evidence="7">The sequence shown here is derived from an EMBL/GenBank/DDBJ whole genome shotgun (WGS) entry which is preliminary data.</text>
</comment>
<keyword evidence="2" id="KW-1003">Cell membrane</keyword>
<reference evidence="7 8" key="1">
    <citation type="submission" date="2023-05" db="EMBL/GenBank/DDBJ databases">
        <title>Sedimentitalea sp. nov. JM2-8.</title>
        <authorList>
            <person name="Huang J."/>
        </authorList>
    </citation>
    <scope>NUCLEOTIDE SEQUENCE [LARGE SCALE GENOMIC DNA]</scope>
    <source>
        <strain evidence="7 8">JM2-8</strain>
    </source>
</reference>
<evidence type="ECO:0000256" key="2">
    <source>
        <dbReference type="ARBA" id="ARBA00022475"/>
    </source>
</evidence>
<dbReference type="RefSeq" id="WP_284485633.1">
    <property type="nucleotide sequence ID" value="NZ_JASNJE010000012.1"/>
</dbReference>
<evidence type="ECO:0000256" key="4">
    <source>
        <dbReference type="ARBA" id="ARBA00022989"/>
    </source>
</evidence>
<keyword evidence="5 6" id="KW-0472">Membrane</keyword>
<feature type="transmembrane region" description="Helical" evidence="6">
    <location>
        <begin position="255"/>
        <end position="277"/>
    </location>
</feature>
<keyword evidence="8" id="KW-1185">Reference proteome</keyword>
<accession>A0ABT7FF25</accession>
<feature type="transmembrane region" description="Helical" evidence="6">
    <location>
        <begin position="179"/>
        <end position="201"/>
    </location>
</feature>
<sequence>MISSPVIVLLNMAAAAALLLWSVRLVRTGFERAFGGHLRRWLRRSTKNRFTAAATGAAAAVLLQSSTAVAMLLAGFMSAGAIGGVTGLAIILGADLGSAIVAQILNSRVGLLTPLLLLVGVMFFLRSSRRNLRQIGRILIGLALIFLSLDLIRQASAPLSESGAAQAAMVYLAGDPVSAFLIAAIFAWLFHSSVAAVLLFATLAQQGLLSVEAAAAMVLGANLGGALIAFFLTLKADVTVQRVVWTNLALRGGGAALALVLLTQFGASALLVGSSAAQQILNIHLFFNLALLALGLPLVAPLMRLATRLLPSRAGALSDTLARSALDQTVQNQPRRAFACAQRELVEIGNRIEIMLREAIGLFDSYDDAIAQRLVLDMKDIARMSMDLRIYLTGIRSDDPDEDTGTRAFNLSGVAVNLEAGADAIVRKMVDLARRKNAEKLNFSDEGWRELSDFYDTVLRNVQHGITVLISEDVGLARELVEQKEKVRDLEQALVRKHLKRLRQGLTESFETSAIHLELLRALKMLNTSFAMIAYPLLEEHGELLESRLADA</sequence>
<dbReference type="InterPro" id="IPR003841">
    <property type="entry name" value="Na/Pi_transpt"/>
</dbReference>
<proteinExistence type="predicted"/>
<feature type="transmembrane region" description="Helical" evidence="6">
    <location>
        <begin position="6"/>
        <end position="30"/>
    </location>
</feature>
<dbReference type="PANTHER" id="PTHR10010">
    <property type="entry name" value="SOLUTE CARRIER FAMILY 34 SODIUM PHOSPHATE , MEMBER 2-RELATED"/>
    <property type="match status" value="1"/>
</dbReference>
<dbReference type="SUPFAM" id="SSF109755">
    <property type="entry name" value="PhoU-like"/>
    <property type="match status" value="1"/>
</dbReference>
<evidence type="ECO:0000313" key="7">
    <source>
        <dbReference type="EMBL" id="MDK3073693.1"/>
    </source>
</evidence>
<feature type="transmembrane region" description="Helical" evidence="6">
    <location>
        <begin position="134"/>
        <end position="152"/>
    </location>
</feature>
<dbReference type="NCBIfam" id="NF037997">
    <property type="entry name" value="Na_Pi_symport"/>
    <property type="match status" value="1"/>
</dbReference>
<evidence type="ECO:0000256" key="6">
    <source>
        <dbReference type="SAM" id="Phobius"/>
    </source>
</evidence>
<feature type="transmembrane region" description="Helical" evidence="6">
    <location>
        <begin position="109"/>
        <end position="128"/>
    </location>
</feature>
<dbReference type="Gene3D" id="1.20.58.220">
    <property type="entry name" value="Phosphate transport system protein phou homolog 2, domain 2"/>
    <property type="match status" value="1"/>
</dbReference>
<dbReference type="Proteomes" id="UP001227126">
    <property type="component" value="Unassembled WGS sequence"/>
</dbReference>
<name>A0ABT7FF25_9RHOB</name>
<evidence type="ECO:0000256" key="3">
    <source>
        <dbReference type="ARBA" id="ARBA00022692"/>
    </source>
</evidence>
<evidence type="ECO:0000313" key="8">
    <source>
        <dbReference type="Proteomes" id="UP001227126"/>
    </source>
</evidence>